<name>A0A0G9JXD3_9BACT</name>
<evidence type="ECO:0000256" key="2">
    <source>
        <dbReference type="ARBA" id="ARBA00022723"/>
    </source>
</evidence>
<evidence type="ECO:0008006" key="6">
    <source>
        <dbReference type="Google" id="ProtNLM"/>
    </source>
</evidence>
<organism evidence="4 5">
    <name type="scientific">Aliarcobacter butzleri L348</name>
    <dbReference type="NCBI Taxonomy" id="1447256"/>
    <lineage>
        <taxon>Bacteria</taxon>
        <taxon>Pseudomonadati</taxon>
        <taxon>Campylobacterota</taxon>
        <taxon>Epsilonproteobacteria</taxon>
        <taxon>Campylobacterales</taxon>
        <taxon>Arcobacteraceae</taxon>
        <taxon>Aliarcobacter</taxon>
    </lineage>
</organism>
<dbReference type="PATRIC" id="fig|1447256.3.peg.1786"/>
<evidence type="ECO:0000313" key="4">
    <source>
        <dbReference type="EMBL" id="KLD98239.1"/>
    </source>
</evidence>
<dbReference type="Gene3D" id="1.20.120.50">
    <property type="entry name" value="Hemerythrin-like"/>
    <property type="match status" value="1"/>
</dbReference>
<dbReference type="RefSeq" id="WP_046997052.1">
    <property type="nucleotide sequence ID" value="NZ_JAIQ01000130.1"/>
</dbReference>
<keyword evidence="3" id="KW-0408">Iron</keyword>
<dbReference type="InterPro" id="IPR016131">
    <property type="entry name" value="Haemerythrin_Fe_BS"/>
</dbReference>
<dbReference type="CDD" id="cd12107">
    <property type="entry name" value="Hemerythrin"/>
    <property type="match status" value="1"/>
</dbReference>
<gene>
    <name evidence="4" type="ORF">AA20_09145</name>
</gene>
<sequence>MLINKELLPLVDMDFMNETHFEDVDLINELHQSIVTYEKDSSNENFEILKLQYKNWQNHTINHFKTEEDEMQKKGFFAYPFHKGEHDSNLYEIDVVWKNFEAKKDIKELKNYIEKDLVDWLTNHILSMDTVTARFFKTGMSPCGMH</sequence>
<dbReference type="Proteomes" id="UP000035514">
    <property type="component" value="Unassembled WGS sequence"/>
</dbReference>
<dbReference type="GO" id="GO:0046872">
    <property type="term" value="F:metal ion binding"/>
    <property type="evidence" value="ECO:0007669"/>
    <property type="project" value="UniProtKB-KW"/>
</dbReference>
<protein>
    <recommendedName>
        <fullName evidence="6">Hemerythrin</fullName>
    </recommendedName>
</protein>
<dbReference type="PROSITE" id="PS00550">
    <property type="entry name" value="HEMERYTHRINS"/>
    <property type="match status" value="1"/>
</dbReference>
<comment type="similarity">
    <text evidence="1">Belongs to the hemerythrin family.</text>
</comment>
<dbReference type="InterPro" id="IPR012827">
    <property type="entry name" value="Hemerythrin_metal-bd"/>
</dbReference>
<evidence type="ECO:0000313" key="5">
    <source>
        <dbReference type="Proteomes" id="UP000035514"/>
    </source>
</evidence>
<dbReference type="EMBL" id="JAIQ01000130">
    <property type="protein sequence ID" value="KLD98239.1"/>
    <property type="molecule type" value="Genomic_DNA"/>
</dbReference>
<dbReference type="InterPro" id="IPR035938">
    <property type="entry name" value="Hemerythrin-like_sf"/>
</dbReference>
<accession>A0A0G9JXD3</accession>
<keyword evidence="2" id="KW-0479">Metal-binding</keyword>
<comment type="caution">
    <text evidence="4">The sequence shown here is derived from an EMBL/GenBank/DDBJ whole genome shotgun (WGS) entry which is preliminary data.</text>
</comment>
<dbReference type="SUPFAM" id="SSF47188">
    <property type="entry name" value="Hemerythrin-like"/>
    <property type="match status" value="1"/>
</dbReference>
<dbReference type="AlphaFoldDB" id="A0A0G9JXD3"/>
<proteinExistence type="inferred from homology"/>
<reference evidence="4 5" key="1">
    <citation type="submission" date="2014-01" db="EMBL/GenBank/DDBJ databases">
        <title>Development of a Comparative Genomic Fingerprinting Assay for High Resolution Genotyping of Arcobacter butzleri.</title>
        <authorList>
            <person name="Webb A.L."/>
            <person name="Inglis G.D."/>
            <person name="Kruczkiewicz P."/>
            <person name="Selinger L.B."/>
            <person name="Taboada E.N."/>
        </authorList>
    </citation>
    <scope>NUCLEOTIDE SEQUENCE [LARGE SCALE GENOMIC DNA]</scope>
    <source>
        <strain evidence="4 5">L348</strain>
    </source>
</reference>
<evidence type="ECO:0000256" key="3">
    <source>
        <dbReference type="ARBA" id="ARBA00023004"/>
    </source>
</evidence>
<evidence type="ECO:0000256" key="1">
    <source>
        <dbReference type="ARBA" id="ARBA00010587"/>
    </source>
</evidence>